<dbReference type="PROSITE" id="PS51318">
    <property type="entry name" value="TAT"/>
    <property type="match status" value="1"/>
</dbReference>
<dbReference type="GO" id="GO:0046872">
    <property type="term" value="F:metal ion binding"/>
    <property type="evidence" value="ECO:0007669"/>
    <property type="project" value="UniProtKB-KW"/>
</dbReference>
<dbReference type="Proteomes" id="UP000037660">
    <property type="component" value="Unassembled WGS sequence"/>
</dbReference>
<dbReference type="InterPro" id="IPR051013">
    <property type="entry name" value="MBL_superfamily_lactonases"/>
</dbReference>
<feature type="signal peptide" evidence="5">
    <location>
        <begin position="1"/>
        <end position="28"/>
    </location>
</feature>
<keyword evidence="8" id="KW-1185">Reference proteome</keyword>
<proteinExistence type="inferred from homology"/>
<gene>
    <name evidence="7" type="ORF">ISF6_3791</name>
</gene>
<name>A0A0K8P5H9_PISS1</name>
<dbReference type="AlphaFoldDB" id="A0A0K8P5H9"/>
<dbReference type="PANTHER" id="PTHR42978:SF6">
    <property type="entry name" value="QUORUM-QUENCHING LACTONASE YTNP-RELATED"/>
    <property type="match status" value="1"/>
</dbReference>
<reference evidence="7 8" key="2">
    <citation type="journal article" date="2016" name="Science">
        <title>A bacterium that degrades and assimilates poly(ethylene terephthalate).</title>
        <authorList>
            <person name="Yoshida S."/>
            <person name="Hiraga K."/>
            <person name="Takehana T."/>
            <person name="Taniguchi I."/>
            <person name="Yamaji H."/>
            <person name="Maeda Y."/>
            <person name="Toyohara K."/>
            <person name="Miyamoto K."/>
            <person name="Kimura Y."/>
            <person name="Oda K."/>
        </authorList>
    </citation>
    <scope>NUCLEOTIDE SEQUENCE [LARGE SCALE GENOMIC DNA]</scope>
    <source>
        <strain evidence="8">NBRC 110686 / TISTR 2288 / 201-F6</strain>
    </source>
</reference>
<keyword evidence="3" id="KW-0378">Hydrolase</keyword>
<dbReference type="CDD" id="cd07720">
    <property type="entry name" value="OPHC2-like_MBL-fold"/>
    <property type="match status" value="1"/>
</dbReference>
<evidence type="ECO:0000256" key="5">
    <source>
        <dbReference type="SAM" id="SignalP"/>
    </source>
</evidence>
<dbReference type="InterPro" id="IPR006311">
    <property type="entry name" value="TAT_signal"/>
</dbReference>
<feature type="domain" description="Metallo-beta-lactamase" evidence="6">
    <location>
        <begin position="96"/>
        <end position="300"/>
    </location>
</feature>
<comment type="caution">
    <text evidence="7">The sequence shown here is derived from an EMBL/GenBank/DDBJ whole genome shotgun (WGS) entry which is preliminary data.</text>
</comment>
<dbReference type="InterPro" id="IPR001279">
    <property type="entry name" value="Metallo-B-lactamas"/>
</dbReference>
<evidence type="ECO:0000256" key="1">
    <source>
        <dbReference type="ARBA" id="ARBA00007749"/>
    </source>
</evidence>
<dbReference type="PANTHER" id="PTHR42978">
    <property type="entry name" value="QUORUM-QUENCHING LACTONASE YTNP-RELATED-RELATED"/>
    <property type="match status" value="1"/>
</dbReference>
<dbReference type="OrthoDB" id="5443440at2"/>
<evidence type="ECO:0000256" key="3">
    <source>
        <dbReference type="ARBA" id="ARBA00022801"/>
    </source>
</evidence>
<dbReference type="Pfam" id="PF00753">
    <property type="entry name" value="Lactamase_B"/>
    <property type="match status" value="1"/>
</dbReference>
<feature type="chain" id="PRO_5005513723" description="Metallo-beta-lactamase domain-containing protein" evidence="5">
    <location>
        <begin position="29"/>
        <end position="324"/>
    </location>
</feature>
<evidence type="ECO:0000313" key="8">
    <source>
        <dbReference type="Proteomes" id="UP000037660"/>
    </source>
</evidence>
<dbReference type="GO" id="GO:0016787">
    <property type="term" value="F:hydrolase activity"/>
    <property type="evidence" value="ECO:0007669"/>
    <property type="project" value="UniProtKB-KW"/>
</dbReference>
<evidence type="ECO:0000256" key="2">
    <source>
        <dbReference type="ARBA" id="ARBA00022723"/>
    </source>
</evidence>
<dbReference type="RefSeq" id="WP_054021753.1">
    <property type="nucleotide sequence ID" value="NZ_BBYR01000059.1"/>
</dbReference>
<keyword evidence="5" id="KW-0732">Signal</keyword>
<dbReference type="SMART" id="SM00849">
    <property type="entry name" value="Lactamase_B"/>
    <property type="match status" value="1"/>
</dbReference>
<comment type="similarity">
    <text evidence="1">Belongs to the metallo-beta-lactamase superfamily.</text>
</comment>
<evidence type="ECO:0000313" key="7">
    <source>
        <dbReference type="EMBL" id="GAP37846.1"/>
    </source>
</evidence>
<keyword evidence="4" id="KW-0862">Zinc</keyword>
<dbReference type="EMBL" id="BBYR01000059">
    <property type="protein sequence ID" value="GAP37846.1"/>
    <property type="molecule type" value="Genomic_DNA"/>
</dbReference>
<reference evidence="8" key="1">
    <citation type="submission" date="2015-07" db="EMBL/GenBank/DDBJ databases">
        <title>Discovery of a poly(ethylene terephthalate assimilation.</title>
        <authorList>
            <person name="Yoshida S."/>
            <person name="Hiraga K."/>
            <person name="Takehana T."/>
            <person name="Taniguchi I."/>
            <person name="Yamaji H."/>
            <person name="Maeda Y."/>
            <person name="Toyohara K."/>
            <person name="Miyamoto K."/>
            <person name="Kimura Y."/>
            <person name="Oda K."/>
        </authorList>
    </citation>
    <scope>NUCLEOTIDE SEQUENCE [LARGE SCALE GENOMIC DNA]</scope>
    <source>
        <strain evidence="8">NBRC 110686 / TISTR 2288 / 201-F6</strain>
    </source>
</reference>
<organism evidence="7 8">
    <name type="scientific">Piscinibacter sakaiensis</name>
    <name type="common">Ideonella sakaiensis</name>
    <dbReference type="NCBI Taxonomy" id="1547922"/>
    <lineage>
        <taxon>Bacteria</taxon>
        <taxon>Pseudomonadati</taxon>
        <taxon>Pseudomonadota</taxon>
        <taxon>Betaproteobacteria</taxon>
        <taxon>Burkholderiales</taxon>
        <taxon>Sphaerotilaceae</taxon>
        <taxon>Piscinibacter</taxon>
    </lineage>
</organism>
<dbReference type="STRING" id="1547922.ISF6_3791"/>
<evidence type="ECO:0000256" key="4">
    <source>
        <dbReference type="ARBA" id="ARBA00022833"/>
    </source>
</evidence>
<dbReference type="Gene3D" id="3.60.15.10">
    <property type="entry name" value="Ribonuclease Z/Hydroxyacylglutathione hydrolase-like"/>
    <property type="match status" value="1"/>
</dbReference>
<dbReference type="InterPro" id="IPR036866">
    <property type="entry name" value="RibonucZ/Hydroxyglut_hydro"/>
</dbReference>
<protein>
    <recommendedName>
        <fullName evidence="6">Metallo-beta-lactamase domain-containing protein</fullName>
    </recommendedName>
</protein>
<accession>A0A0K8P5H9</accession>
<keyword evidence="2" id="KW-0479">Metal-binding</keyword>
<sequence>MTSRRRFLAAGAASLASLSTAGWNGAFAQAAPDLGAPTLPENGVRRIPLGDAELLAINDGAARRPLTEGFVRNAALADVKSALAAGGLSQDYLEISFTAFVVITPRHRILMDTGNGEFGGPTSGRLLANLAQAGIAPESIDTVLISHFHGDHINGLRRRDGGWVFPKAQVMVPAAEWGFWMDDARMAAAPDAMKGAFQNVRRVFGPVADKLRRFEPGSELVSGVKALPAPGHTPGHTLFEVTGRERRFVYLADLSNIPALFVRQPEWSVQFDMDAELARQTRRRVLEEVAESKALVGGYHFPFPAVGSIVKDGAGFDFDPFRVT</sequence>
<dbReference type="SUPFAM" id="SSF56281">
    <property type="entry name" value="Metallo-hydrolase/oxidoreductase"/>
    <property type="match status" value="1"/>
</dbReference>
<evidence type="ECO:0000259" key="6">
    <source>
        <dbReference type="SMART" id="SM00849"/>
    </source>
</evidence>